<evidence type="ECO:0000256" key="6">
    <source>
        <dbReference type="ARBA" id="ARBA00022840"/>
    </source>
</evidence>
<feature type="region of interest" description="Disordered" evidence="9">
    <location>
        <begin position="311"/>
        <end position="332"/>
    </location>
</feature>
<dbReference type="InterPro" id="IPR011009">
    <property type="entry name" value="Kinase-like_dom_sf"/>
</dbReference>
<evidence type="ECO:0000259" key="10">
    <source>
        <dbReference type="PROSITE" id="PS50011"/>
    </source>
</evidence>
<dbReference type="InterPro" id="IPR044093">
    <property type="entry name" value="STKc_CDK10"/>
</dbReference>
<keyword evidence="4 7" id="KW-0547">Nucleotide-binding</keyword>
<dbReference type="InterPro" id="IPR050108">
    <property type="entry name" value="CDK"/>
</dbReference>
<evidence type="ECO:0000256" key="3">
    <source>
        <dbReference type="ARBA" id="ARBA00022679"/>
    </source>
</evidence>
<name>H2KNN9_CLOSI</name>
<keyword evidence="5 11" id="KW-0418">Kinase</keyword>
<dbReference type="InterPro" id="IPR017441">
    <property type="entry name" value="Protein_kinase_ATP_BS"/>
</dbReference>
<dbReference type="GO" id="GO:0080090">
    <property type="term" value="P:regulation of primary metabolic process"/>
    <property type="evidence" value="ECO:0007669"/>
    <property type="project" value="UniProtKB-ARBA"/>
</dbReference>
<keyword evidence="3" id="KW-0808">Transferase</keyword>
<gene>
    <name evidence="11" type="ORF">CLF_100513</name>
</gene>
<dbReference type="GO" id="GO:0010556">
    <property type="term" value="P:regulation of macromolecule biosynthetic process"/>
    <property type="evidence" value="ECO:0007669"/>
    <property type="project" value="UniProtKB-ARBA"/>
</dbReference>
<feature type="domain" description="Protein kinase" evidence="10">
    <location>
        <begin position="10"/>
        <end position="293"/>
    </location>
</feature>
<reference key="2">
    <citation type="submission" date="2011-10" db="EMBL/GenBank/DDBJ databases">
        <title>The genome and transcriptome sequence of Clonorchis sinensis provide insights into the carcinogenic liver fluke.</title>
        <authorList>
            <person name="Wang X."/>
            <person name="Huang Y."/>
            <person name="Chen W."/>
            <person name="Liu H."/>
            <person name="Guo L."/>
            <person name="Chen Y."/>
            <person name="Luo F."/>
            <person name="Zhou W."/>
            <person name="Sun J."/>
            <person name="Mao Q."/>
            <person name="Liang P."/>
            <person name="Zhou C."/>
            <person name="Tian Y."/>
            <person name="Men J."/>
            <person name="Lv X."/>
            <person name="Huang L."/>
            <person name="Zhou J."/>
            <person name="Hu Y."/>
            <person name="Li R."/>
            <person name="Zhang F."/>
            <person name="Lei H."/>
            <person name="Li X."/>
            <person name="Hu X."/>
            <person name="Liang C."/>
            <person name="Xu J."/>
            <person name="Wu Z."/>
            <person name="Yu X."/>
        </authorList>
    </citation>
    <scope>NUCLEOTIDE SEQUENCE</scope>
    <source>
        <strain>Henan</strain>
    </source>
</reference>
<evidence type="ECO:0000313" key="12">
    <source>
        <dbReference type="Proteomes" id="UP000008909"/>
    </source>
</evidence>
<dbReference type="Gene3D" id="1.10.510.10">
    <property type="entry name" value="Transferase(Phosphotransferase) domain 1"/>
    <property type="match status" value="1"/>
</dbReference>
<evidence type="ECO:0000256" key="4">
    <source>
        <dbReference type="ARBA" id="ARBA00022741"/>
    </source>
</evidence>
<organism evidence="11 12">
    <name type="scientific">Clonorchis sinensis</name>
    <name type="common">Chinese liver fluke</name>
    <dbReference type="NCBI Taxonomy" id="79923"/>
    <lineage>
        <taxon>Eukaryota</taxon>
        <taxon>Metazoa</taxon>
        <taxon>Spiralia</taxon>
        <taxon>Lophotrochozoa</taxon>
        <taxon>Platyhelminthes</taxon>
        <taxon>Trematoda</taxon>
        <taxon>Digenea</taxon>
        <taxon>Opisthorchiida</taxon>
        <taxon>Opisthorchiata</taxon>
        <taxon>Opisthorchiidae</taxon>
        <taxon>Clonorchis</taxon>
    </lineage>
</organism>
<dbReference type="EMBL" id="DF142843">
    <property type="protein sequence ID" value="GAA27557.2"/>
    <property type="molecule type" value="Genomic_DNA"/>
</dbReference>
<protein>
    <submittedName>
        <fullName evidence="11">Cyclin-dependent kinase 10</fullName>
    </submittedName>
</protein>
<dbReference type="PROSITE" id="PS00107">
    <property type="entry name" value="PROTEIN_KINASE_ATP"/>
    <property type="match status" value="1"/>
</dbReference>
<proteinExistence type="inferred from homology"/>
<dbReference type="GO" id="GO:0004693">
    <property type="term" value="F:cyclin-dependent protein serine/threonine kinase activity"/>
    <property type="evidence" value="ECO:0007669"/>
    <property type="project" value="InterPro"/>
</dbReference>
<feature type="binding site" evidence="7">
    <location>
        <position position="39"/>
    </location>
    <ligand>
        <name>ATP</name>
        <dbReference type="ChEBI" id="CHEBI:30616"/>
    </ligand>
</feature>
<dbReference type="FunFam" id="3.30.200.20:FF:000172">
    <property type="entry name" value="cyclin-dependent kinase G-2 isoform X1"/>
    <property type="match status" value="1"/>
</dbReference>
<sequence>EGRCRSVAEFEKLNRIGEGTYGIVYRARDTVSKEVVALKKVRMENVRDGIPISSLREITLLLSLKHQNVVHLREVVVGRGLDSIFLVMEYCEQDMASLLDNMPNPFTESQVKCIMLQLFKGLRHLHENFIIHRDLKVSNLLMTDKGMVKIADFGLSRPTHSHNPMTPCVVTLWYRAPEVLLGDKNQTKAIDIWSSGCIMGELLLHKPLLPGQSEVHQVELIIDLLGTPNEQIWPGMSKLPALEKINLKKQPYNNLRHTFPWLSDAGLRLLNFLFMYDPAKRARARECCQSSYFREHPLPCEPDMMPSFPQHRLKRKGSPVDDGKGPVSQQHNASSGLFDAAFDRINVDMSMLHIACFERCLFDSHQIHRPYKTFESPRTMLNAFNNLAFLFQSTYVEPLMSVTLIYDMDEDVHVRSPPFDAFKILNADNTWSCCPLWDILEQHDLKQAVVIGHPTQVDTLWPSYT</sequence>
<evidence type="ECO:0000256" key="9">
    <source>
        <dbReference type="SAM" id="MobiDB-lite"/>
    </source>
</evidence>
<comment type="similarity">
    <text evidence="1">Belongs to the protein kinase superfamily. CMGC Ser/Thr protein kinase family. CDC2/CDKX subfamily.</text>
</comment>
<evidence type="ECO:0000256" key="7">
    <source>
        <dbReference type="PROSITE-ProRule" id="PRU10141"/>
    </source>
</evidence>
<dbReference type="SMART" id="SM00220">
    <property type="entry name" value="S_TKc"/>
    <property type="match status" value="1"/>
</dbReference>
<dbReference type="Proteomes" id="UP000008909">
    <property type="component" value="Unassembled WGS sequence"/>
</dbReference>
<dbReference type="PROSITE" id="PS00108">
    <property type="entry name" value="PROTEIN_KINASE_ST"/>
    <property type="match status" value="1"/>
</dbReference>
<evidence type="ECO:0000256" key="2">
    <source>
        <dbReference type="ARBA" id="ARBA00022527"/>
    </source>
</evidence>
<dbReference type="SUPFAM" id="SSF56112">
    <property type="entry name" value="Protein kinase-like (PK-like)"/>
    <property type="match status" value="1"/>
</dbReference>
<evidence type="ECO:0000256" key="5">
    <source>
        <dbReference type="ARBA" id="ARBA00022777"/>
    </source>
</evidence>
<accession>H2KNN9</accession>
<dbReference type="GO" id="GO:0007346">
    <property type="term" value="P:regulation of mitotic cell cycle"/>
    <property type="evidence" value="ECO:0007669"/>
    <property type="project" value="InterPro"/>
</dbReference>
<keyword evidence="6 7" id="KW-0067">ATP-binding</keyword>
<dbReference type="CDD" id="cd07845">
    <property type="entry name" value="STKc_CDK10"/>
    <property type="match status" value="1"/>
</dbReference>
<dbReference type="InterPro" id="IPR008271">
    <property type="entry name" value="Ser/Thr_kinase_AS"/>
</dbReference>
<dbReference type="Gene3D" id="3.30.200.20">
    <property type="entry name" value="Phosphorylase Kinase, domain 1"/>
    <property type="match status" value="1"/>
</dbReference>
<dbReference type="PANTHER" id="PTHR24056:SF508">
    <property type="entry name" value="CYCLIN-DEPENDENT KINASE 10"/>
    <property type="match status" value="1"/>
</dbReference>
<reference evidence="11" key="1">
    <citation type="journal article" date="2011" name="Genome Biol.">
        <title>The draft genome of the carcinogenic human liver fluke Clonorchis sinensis.</title>
        <authorList>
            <person name="Wang X."/>
            <person name="Chen W."/>
            <person name="Huang Y."/>
            <person name="Sun J."/>
            <person name="Men J."/>
            <person name="Liu H."/>
            <person name="Luo F."/>
            <person name="Guo L."/>
            <person name="Lv X."/>
            <person name="Deng C."/>
            <person name="Zhou C."/>
            <person name="Fan Y."/>
            <person name="Li X."/>
            <person name="Huang L."/>
            <person name="Hu Y."/>
            <person name="Liang C."/>
            <person name="Hu X."/>
            <person name="Xu J."/>
            <person name="Yu X."/>
        </authorList>
    </citation>
    <scope>NUCLEOTIDE SEQUENCE [LARGE SCALE GENOMIC DNA]</scope>
    <source>
        <strain evidence="11">Henan</strain>
    </source>
</reference>
<keyword evidence="2 8" id="KW-0723">Serine/threonine-protein kinase</keyword>
<dbReference type="AlphaFoldDB" id="H2KNN9"/>
<dbReference type="PROSITE" id="PS50011">
    <property type="entry name" value="PROTEIN_KINASE_DOM"/>
    <property type="match status" value="1"/>
</dbReference>
<dbReference type="FunFam" id="1.10.510.10:FF:000533">
    <property type="entry name" value="cyclin-dependent kinase 10"/>
    <property type="match status" value="1"/>
</dbReference>
<evidence type="ECO:0000256" key="8">
    <source>
        <dbReference type="RuleBase" id="RU000304"/>
    </source>
</evidence>
<dbReference type="GO" id="GO:0005524">
    <property type="term" value="F:ATP binding"/>
    <property type="evidence" value="ECO:0007669"/>
    <property type="project" value="UniProtKB-UniRule"/>
</dbReference>
<dbReference type="InterPro" id="IPR000719">
    <property type="entry name" value="Prot_kinase_dom"/>
</dbReference>
<evidence type="ECO:0000256" key="1">
    <source>
        <dbReference type="ARBA" id="ARBA00006485"/>
    </source>
</evidence>
<evidence type="ECO:0000313" key="11">
    <source>
        <dbReference type="EMBL" id="GAA27557.2"/>
    </source>
</evidence>
<dbReference type="Pfam" id="PF00069">
    <property type="entry name" value="Pkinase"/>
    <property type="match status" value="1"/>
</dbReference>
<dbReference type="PANTHER" id="PTHR24056">
    <property type="entry name" value="CELL DIVISION PROTEIN KINASE"/>
    <property type="match status" value="1"/>
</dbReference>
<keyword evidence="12" id="KW-1185">Reference proteome</keyword>
<feature type="non-terminal residue" evidence="11">
    <location>
        <position position="1"/>
    </location>
</feature>
<dbReference type="GO" id="GO:0005634">
    <property type="term" value="C:nucleus"/>
    <property type="evidence" value="ECO:0007669"/>
    <property type="project" value="UniProtKB-ARBA"/>
</dbReference>